<sequence>MTSERINQQQIEICFGWAHLAFTMDSVESVDSFVNRVREIGIQIIGNPRLTGDGYYEAVISDPENNTIEICYKP</sequence>
<dbReference type="Pfam" id="PF00903">
    <property type="entry name" value="Glyoxalase"/>
    <property type="match status" value="1"/>
</dbReference>
<dbReference type="AlphaFoldDB" id="A0A645GV92"/>
<dbReference type="EMBL" id="VSSQ01081925">
    <property type="protein sequence ID" value="MPN30705.1"/>
    <property type="molecule type" value="Genomic_DNA"/>
</dbReference>
<gene>
    <name evidence="2" type="ORF">SDC9_178176</name>
</gene>
<protein>
    <recommendedName>
        <fullName evidence="1">VOC domain-containing protein</fullName>
    </recommendedName>
</protein>
<comment type="caution">
    <text evidence="2">The sequence shown here is derived from an EMBL/GenBank/DDBJ whole genome shotgun (WGS) entry which is preliminary data.</text>
</comment>
<dbReference type="SUPFAM" id="SSF54593">
    <property type="entry name" value="Glyoxalase/Bleomycin resistance protein/Dihydroxybiphenyl dioxygenase"/>
    <property type="match status" value="1"/>
</dbReference>
<reference evidence="2" key="1">
    <citation type="submission" date="2019-08" db="EMBL/GenBank/DDBJ databases">
        <authorList>
            <person name="Kucharzyk K."/>
            <person name="Murdoch R.W."/>
            <person name="Higgins S."/>
            <person name="Loffler F."/>
        </authorList>
    </citation>
    <scope>NUCLEOTIDE SEQUENCE</scope>
</reference>
<accession>A0A645GV92</accession>
<dbReference type="PROSITE" id="PS51819">
    <property type="entry name" value="VOC"/>
    <property type="match status" value="1"/>
</dbReference>
<dbReference type="InterPro" id="IPR051332">
    <property type="entry name" value="Fosfomycin_Res_Enzymes"/>
</dbReference>
<organism evidence="2">
    <name type="scientific">bioreactor metagenome</name>
    <dbReference type="NCBI Taxonomy" id="1076179"/>
    <lineage>
        <taxon>unclassified sequences</taxon>
        <taxon>metagenomes</taxon>
        <taxon>ecological metagenomes</taxon>
    </lineage>
</organism>
<dbReference type="InterPro" id="IPR004360">
    <property type="entry name" value="Glyas_Fos-R_dOase_dom"/>
</dbReference>
<dbReference type="InterPro" id="IPR029068">
    <property type="entry name" value="Glyas_Bleomycin-R_OHBP_Dase"/>
</dbReference>
<proteinExistence type="predicted"/>
<evidence type="ECO:0000259" key="1">
    <source>
        <dbReference type="PROSITE" id="PS51819"/>
    </source>
</evidence>
<dbReference type="PANTHER" id="PTHR36113">
    <property type="entry name" value="LYASE, PUTATIVE-RELATED-RELATED"/>
    <property type="match status" value="1"/>
</dbReference>
<evidence type="ECO:0000313" key="2">
    <source>
        <dbReference type="EMBL" id="MPN30705.1"/>
    </source>
</evidence>
<dbReference type="PANTHER" id="PTHR36113:SF1">
    <property type="entry name" value="GLYOXALASE_BLEOMYCIN RESISTANCE PROTEIN_DIOXYGENASE"/>
    <property type="match status" value="1"/>
</dbReference>
<dbReference type="InterPro" id="IPR037523">
    <property type="entry name" value="VOC_core"/>
</dbReference>
<dbReference type="Gene3D" id="3.10.180.10">
    <property type="entry name" value="2,3-Dihydroxybiphenyl 1,2-Dioxygenase, domain 1"/>
    <property type="match status" value="1"/>
</dbReference>
<name>A0A645GV92_9ZZZZ</name>
<feature type="domain" description="VOC" evidence="1">
    <location>
        <begin position="1"/>
        <end position="73"/>
    </location>
</feature>